<comment type="caution">
    <text evidence="2">The sequence shown here is derived from an EMBL/GenBank/DDBJ whole genome shotgun (WGS) entry which is preliminary data.</text>
</comment>
<dbReference type="EMBL" id="JBGFTU010000007">
    <property type="protein sequence ID" value="MEZ0164732.1"/>
    <property type="molecule type" value="Genomic_DNA"/>
</dbReference>
<evidence type="ECO:0000259" key="1">
    <source>
        <dbReference type="Pfam" id="PF13490"/>
    </source>
</evidence>
<name>A0ABV4GZI2_9ACTN</name>
<gene>
    <name evidence="2" type="primary">rsrA</name>
    <name evidence="2" type="ORF">AB2L27_08135</name>
</gene>
<dbReference type="Proteomes" id="UP001565927">
    <property type="component" value="Unassembled WGS sequence"/>
</dbReference>
<proteinExistence type="predicted"/>
<dbReference type="InterPro" id="IPR027383">
    <property type="entry name" value="Znf_put"/>
</dbReference>
<keyword evidence="3" id="KW-1185">Reference proteome</keyword>
<dbReference type="RefSeq" id="WP_370440968.1">
    <property type="nucleotide sequence ID" value="NZ_JBGFTU010000007.1"/>
</dbReference>
<organism evidence="2 3">
    <name type="scientific">Kineococcus halophytocola</name>
    <dbReference type="NCBI Taxonomy" id="3234027"/>
    <lineage>
        <taxon>Bacteria</taxon>
        <taxon>Bacillati</taxon>
        <taxon>Actinomycetota</taxon>
        <taxon>Actinomycetes</taxon>
        <taxon>Kineosporiales</taxon>
        <taxon>Kineosporiaceae</taxon>
        <taxon>Kineococcus</taxon>
    </lineage>
</organism>
<protein>
    <submittedName>
        <fullName evidence="2">Mycothiol system anti-sigma-R factor</fullName>
    </submittedName>
</protein>
<dbReference type="NCBIfam" id="TIGR03988">
    <property type="entry name" value="antisig_RsrA"/>
    <property type="match status" value="1"/>
</dbReference>
<accession>A0ABV4GZI2</accession>
<feature type="domain" description="Putative zinc-finger" evidence="1">
    <location>
        <begin position="25"/>
        <end position="58"/>
    </location>
</feature>
<dbReference type="Pfam" id="PF13490">
    <property type="entry name" value="zf-HC2"/>
    <property type="match status" value="1"/>
</dbReference>
<dbReference type="InterPro" id="IPR024020">
    <property type="entry name" value="Anit_sigma_mycothiol_RsrA"/>
</dbReference>
<reference evidence="2 3" key="1">
    <citation type="submission" date="2024-07" db="EMBL/GenBank/DDBJ databases">
        <authorList>
            <person name="Thanompreechachai J."/>
            <person name="Duangmal K."/>
        </authorList>
    </citation>
    <scope>NUCLEOTIDE SEQUENCE [LARGE SCALE GENOMIC DNA]</scope>
    <source>
        <strain evidence="2 3">LSe6-4</strain>
    </source>
</reference>
<sequence length="107" mass="11560">MSTPGSTPDGTDPVAASHAAQLSHCQEVLDRAFEYLDGEMADLDCEKLRSHLEECASCLAQLAEDEQLKQVIRDGCPCEEAPQTLRARILVSITEVSTTTVSGTPLR</sequence>
<evidence type="ECO:0000313" key="2">
    <source>
        <dbReference type="EMBL" id="MEZ0164732.1"/>
    </source>
</evidence>
<evidence type="ECO:0000313" key="3">
    <source>
        <dbReference type="Proteomes" id="UP001565927"/>
    </source>
</evidence>